<keyword evidence="4" id="KW-1185">Reference proteome</keyword>
<feature type="domain" description="Arabidopsis retrotransposon Orf1 C-terminal" evidence="2">
    <location>
        <begin position="2"/>
        <end position="118"/>
    </location>
</feature>
<name>A0A6D2KHI5_9BRAS</name>
<dbReference type="OrthoDB" id="1750933at2759"/>
<evidence type="ECO:0000256" key="1">
    <source>
        <dbReference type="SAM" id="MobiDB-lite"/>
    </source>
</evidence>
<sequence length="140" mass="15341">MGIKPILSHTSDGKRIRGDRSNTGNLMPFLDHLLTYKTTAYNTRHQQGRRLSVGGIITPILCAAGVNPTDKRATEPGGWTSKFCKVNLLIDHKEVNGRYQFKFTHPLAGPSKFSCPTQSSPQSPGVRTSTSDPLCTLSWA</sequence>
<evidence type="ECO:0000313" key="3">
    <source>
        <dbReference type="EMBL" id="CAA7047645.1"/>
    </source>
</evidence>
<dbReference type="InterPro" id="IPR004312">
    <property type="entry name" value="ATHILA_Orf1_C"/>
</dbReference>
<feature type="region of interest" description="Disordered" evidence="1">
    <location>
        <begin position="1"/>
        <end position="22"/>
    </location>
</feature>
<proteinExistence type="predicted"/>
<comment type="caution">
    <text evidence="3">The sequence shown here is derived from an EMBL/GenBank/DDBJ whole genome shotgun (WGS) entry which is preliminary data.</text>
</comment>
<dbReference type="Proteomes" id="UP000467841">
    <property type="component" value="Unassembled WGS sequence"/>
</dbReference>
<evidence type="ECO:0000259" key="2">
    <source>
        <dbReference type="Pfam" id="PF03078"/>
    </source>
</evidence>
<dbReference type="Pfam" id="PF03078">
    <property type="entry name" value="ATHILA"/>
    <property type="match status" value="1"/>
</dbReference>
<protein>
    <recommendedName>
        <fullName evidence="2">Arabidopsis retrotransposon Orf1 C-terminal domain-containing protein</fullName>
    </recommendedName>
</protein>
<feature type="region of interest" description="Disordered" evidence="1">
    <location>
        <begin position="113"/>
        <end position="140"/>
    </location>
</feature>
<accession>A0A6D2KHI5</accession>
<gene>
    <name evidence="3" type="ORF">MERR_LOCUS34880</name>
</gene>
<organism evidence="3 4">
    <name type="scientific">Microthlaspi erraticum</name>
    <dbReference type="NCBI Taxonomy" id="1685480"/>
    <lineage>
        <taxon>Eukaryota</taxon>
        <taxon>Viridiplantae</taxon>
        <taxon>Streptophyta</taxon>
        <taxon>Embryophyta</taxon>
        <taxon>Tracheophyta</taxon>
        <taxon>Spermatophyta</taxon>
        <taxon>Magnoliopsida</taxon>
        <taxon>eudicotyledons</taxon>
        <taxon>Gunneridae</taxon>
        <taxon>Pentapetalae</taxon>
        <taxon>rosids</taxon>
        <taxon>malvids</taxon>
        <taxon>Brassicales</taxon>
        <taxon>Brassicaceae</taxon>
        <taxon>Coluteocarpeae</taxon>
        <taxon>Microthlaspi</taxon>
    </lineage>
</organism>
<feature type="compositionally biased region" description="Basic and acidic residues" evidence="1">
    <location>
        <begin position="11"/>
        <end position="20"/>
    </location>
</feature>
<reference evidence="3" key="1">
    <citation type="submission" date="2020-01" db="EMBL/GenBank/DDBJ databases">
        <authorList>
            <person name="Mishra B."/>
        </authorList>
    </citation>
    <scope>NUCLEOTIDE SEQUENCE [LARGE SCALE GENOMIC DNA]</scope>
</reference>
<dbReference type="EMBL" id="CACVBM020001380">
    <property type="protein sequence ID" value="CAA7047645.1"/>
    <property type="molecule type" value="Genomic_DNA"/>
</dbReference>
<dbReference type="AlphaFoldDB" id="A0A6D2KHI5"/>
<feature type="compositionally biased region" description="Polar residues" evidence="1">
    <location>
        <begin position="114"/>
        <end position="140"/>
    </location>
</feature>
<evidence type="ECO:0000313" key="4">
    <source>
        <dbReference type="Proteomes" id="UP000467841"/>
    </source>
</evidence>